<dbReference type="InterPro" id="IPR018163">
    <property type="entry name" value="Thr/Ala-tRNA-synth_IIc_edit"/>
</dbReference>
<evidence type="ECO:0000256" key="3">
    <source>
        <dbReference type="ARBA" id="ARBA00013168"/>
    </source>
</evidence>
<dbReference type="SUPFAM" id="SSF55186">
    <property type="entry name" value="ThrRS/AlaRS common domain"/>
    <property type="match status" value="1"/>
</dbReference>
<sequence length="249" mass="25259">MANAKVDAYETSKDEATAAGAIAFFGDKYGEIVRVLKAGASVELCGGTHVSATGDIGLIKIVQESSIGSNLRRIEAVTGLNSVEYVSTLLNQVNVASEMLSTNSEALIETLARKIAEVKELGDEIKSLRSASARARAGEMILKNKNGVVVERVDGLAPADLRELAIAVRLNPVIRAVVLGGITPTGGVALVAATGAGVKTPAGELIAQAAKKVGGGGGGKGDIATAGGKIVEALDEALKLSMLAAAEIV</sequence>
<evidence type="ECO:0000313" key="13">
    <source>
        <dbReference type="EMBL" id="CAB4993405.1"/>
    </source>
</evidence>
<evidence type="ECO:0000256" key="8">
    <source>
        <dbReference type="ARBA" id="ARBA00022840"/>
    </source>
</evidence>
<gene>
    <name evidence="13" type="ORF">UFOPK4020_00386</name>
</gene>
<dbReference type="EMBL" id="CAFBOV010000052">
    <property type="protein sequence ID" value="CAB4993405.1"/>
    <property type="molecule type" value="Genomic_DNA"/>
</dbReference>
<keyword evidence="5" id="KW-0820">tRNA-binding</keyword>
<comment type="cofactor">
    <cofactor evidence="1">
        <name>Zn(2+)</name>
        <dbReference type="ChEBI" id="CHEBI:29105"/>
    </cofactor>
</comment>
<dbReference type="GO" id="GO:0004813">
    <property type="term" value="F:alanine-tRNA ligase activity"/>
    <property type="evidence" value="ECO:0007669"/>
    <property type="project" value="UniProtKB-EC"/>
</dbReference>
<evidence type="ECO:0000256" key="6">
    <source>
        <dbReference type="ARBA" id="ARBA00022598"/>
    </source>
</evidence>
<comment type="similarity">
    <text evidence="2">Belongs to the class-II aminoacyl-tRNA synthetase family.</text>
</comment>
<keyword evidence="7" id="KW-0547">Nucleotide-binding</keyword>
<dbReference type="Gene3D" id="6.10.250.550">
    <property type="match status" value="1"/>
</dbReference>
<keyword evidence="6" id="KW-0436">Ligase</keyword>
<dbReference type="Gene3D" id="3.30.980.10">
    <property type="entry name" value="Threonyl-trna Synthetase, Chain A, domain 2"/>
    <property type="match status" value="1"/>
</dbReference>
<protein>
    <recommendedName>
        <fullName evidence="4">Alanine--tRNA ligase</fullName>
        <ecNumber evidence="3">6.1.1.7</ecNumber>
    </recommendedName>
</protein>
<evidence type="ECO:0000256" key="9">
    <source>
        <dbReference type="ARBA" id="ARBA00022884"/>
    </source>
</evidence>
<dbReference type="AlphaFoldDB" id="A0A6J7NM76"/>
<dbReference type="FunFam" id="3.10.310.40:FF:000001">
    <property type="entry name" value="Alanine--tRNA ligase"/>
    <property type="match status" value="1"/>
</dbReference>
<dbReference type="GO" id="GO:0005524">
    <property type="term" value="F:ATP binding"/>
    <property type="evidence" value="ECO:0007669"/>
    <property type="project" value="UniProtKB-KW"/>
</dbReference>
<dbReference type="PANTHER" id="PTHR11777:SF9">
    <property type="entry name" value="ALANINE--TRNA LIGASE, CYTOPLASMIC"/>
    <property type="match status" value="1"/>
</dbReference>
<dbReference type="GO" id="GO:0000049">
    <property type="term" value="F:tRNA binding"/>
    <property type="evidence" value="ECO:0007669"/>
    <property type="project" value="UniProtKB-KW"/>
</dbReference>
<proteinExistence type="inferred from homology"/>
<dbReference type="GO" id="GO:0002161">
    <property type="term" value="F:aminoacyl-tRNA deacylase activity"/>
    <property type="evidence" value="ECO:0007669"/>
    <property type="project" value="TreeGrafter"/>
</dbReference>
<evidence type="ECO:0000256" key="4">
    <source>
        <dbReference type="ARBA" id="ARBA00017959"/>
    </source>
</evidence>
<dbReference type="Pfam" id="PF02272">
    <property type="entry name" value="DHHA1"/>
    <property type="match status" value="1"/>
</dbReference>
<dbReference type="Pfam" id="PF07973">
    <property type="entry name" value="tRNA_SAD"/>
    <property type="match status" value="1"/>
</dbReference>
<evidence type="ECO:0000256" key="2">
    <source>
        <dbReference type="ARBA" id="ARBA00008226"/>
    </source>
</evidence>
<dbReference type="Gene3D" id="3.10.310.40">
    <property type="match status" value="1"/>
</dbReference>
<accession>A0A6J7NM76</accession>
<evidence type="ECO:0000259" key="12">
    <source>
        <dbReference type="PROSITE" id="PS50860"/>
    </source>
</evidence>
<feature type="domain" description="Alanyl-transfer RNA synthetases family profile" evidence="12">
    <location>
        <begin position="1"/>
        <end position="88"/>
    </location>
</feature>
<keyword evidence="11" id="KW-0030">Aminoacyl-tRNA synthetase</keyword>
<dbReference type="FunFam" id="3.30.54.20:FF:000001">
    <property type="entry name" value="Alanine--tRNA ligase"/>
    <property type="match status" value="1"/>
</dbReference>
<name>A0A6J7NM76_9ZZZZ</name>
<evidence type="ECO:0000256" key="5">
    <source>
        <dbReference type="ARBA" id="ARBA00022555"/>
    </source>
</evidence>
<keyword evidence="9" id="KW-0694">RNA-binding</keyword>
<evidence type="ECO:0000256" key="11">
    <source>
        <dbReference type="ARBA" id="ARBA00023146"/>
    </source>
</evidence>
<reference evidence="13" key="1">
    <citation type="submission" date="2020-05" db="EMBL/GenBank/DDBJ databases">
        <authorList>
            <person name="Chiriac C."/>
            <person name="Salcher M."/>
            <person name="Ghai R."/>
            <person name="Kavagutti S V."/>
        </authorList>
    </citation>
    <scope>NUCLEOTIDE SEQUENCE</scope>
</reference>
<dbReference type="SMART" id="SM00863">
    <property type="entry name" value="tRNA_SAD"/>
    <property type="match status" value="1"/>
</dbReference>
<evidence type="ECO:0000256" key="1">
    <source>
        <dbReference type="ARBA" id="ARBA00001947"/>
    </source>
</evidence>
<dbReference type="InterPro" id="IPR050058">
    <property type="entry name" value="Ala-tRNA_ligase"/>
</dbReference>
<organism evidence="13">
    <name type="scientific">freshwater metagenome</name>
    <dbReference type="NCBI Taxonomy" id="449393"/>
    <lineage>
        <taxon>unclassified sequences</taxon>
        <taxon>metagenomes</taxon>
        <taxon>ecological metagenomes</taxon>
    </lineage>
</organism>
<dbReference type="PANTHER" id="PTHR11777">
    <property type="entry name" value="ALANYL-TRNA SYNTHETASE"/>
    <property type="match status" value="1"/>
</dbReference>
<keyword evidence="10" id="KW-0648">Protein biosynthesis</keyword>
<dbReference type="EC" id="6.1.1.7" evidence="3"/>
<evidence type="ECO:0000256" key="10">
    <source>
        <dbReference type="ARBA" id="ARBA00022917"/>
    </source>
</evidence>
<dbReference type="InterPro" id="IPR018165">
    <property type="entry name" value="Ala-tRNA-synth_IIc_core"/>
</dbReference>
<keyword evidence="8" id="KW-0067">ATP-binding</keyword>
<evidence type="ECO:0000256" key="7">
    <source>
        <dbReference type="ARBA" id="ARBA00022741"/>
    </source>
</evidence>
<dbReference type="GO" id="GO:0006419">
    <property type="term" value="P:alanyl-tRNA aminoacylation"/>
    <property type="evidence" value="ECO:0007669"/>
    <property type="project" value="InterPro"/>
</dbReference>
<dbReference type="PROSITE" id="PS50860">
    <property type="entry name" value="AA_TRNA_LIGASE_II_ALA"/>
    <property type="match status" value="1"/>
</dbReference>
<dbReference type="InterPro" id="IPR012947">
    <property type="entry name" value="tRNA_SAD"/>
</dbReference>
<dbReference type="Gene3D" id="3.30.54.20">
    <property type="match status" value="1"/>
</dbReference>
<dbReference type="InterPro" id="IPR003156">
    <property type="entry name" value="DHHA1_dom"/>
</dbReference>
<dbReference type="GO" id="GO:0005829">
    <property type="term" value="C:cytosol"/>
    <property type="evidence" value="ECO:0007669"/>
    <property type="project" value="TreeGrafter"/>
</dbReference>